<evidence type="ECO:0000256" key="5">
    <source>
        <dbReference type="ARBA" id="ARBA00023163"/>
    </source>
</evidence>
<evidence type="ECO:0000259" key="7">
    <source>
        <dbReference type="PROSITE" id="PS01124"/>
    </source>
</evidence>
<keyword evidence="2" id="KW-0805">Transcription regulation</keyword>
<dbReference type="PROSITE" id="PS01124">
    <property type="entry name" value="HTH_ARAC_FAMILY_2"/>
    <property type="match status" value="1"/>
</dbReference>
<dbReference type="InterPro" id="IPR009057">
    <property type="entry name" value="Homeodomain-like_sf"/>
</dbReference>
<evidence type="ECO:0000256" key="2">
    <source>
        <dbReference type="ARBA" id="ARBA00023015"/>
    </source>
</evidence>
<organism evidence="8 9">
    <name type="scientific">Pseudomonas asturiensis</name>
    <dbReference type="NCBI Taxonomy" id="1190415"/>
    <lineage>
        <taxon>Bacteria</taxon>
        <taxon>Pseudomonadati</taxon>
        <taxon>Pseudomonadota</taxon>
        <taxon>Gammaproteobacteria</taxon>
        <taxon>Pseudomonadales</taxon>
        <taxon>Pseudomonadaceae</taxon>
        <taxon>Pseudomonas</taxon>
    </lineage>
</organism>
<evidence type="ECO:0000256" key="6">
    <source>
        <dbReference type="ARBA" id="ARBA00037345"/>
    </source>
</evidence>
<evidence type="ECO:0000256" key="3">
    <source>
        <dbReference type="ARBA" id="ARBA00023125"/>
    </source>
</evidence>
<gene>
    <name evidence="8" type="ORF">SAMN05216593_113137</name>
</gene>
<feature type="domain" description="HTH araC/xylS-type" evidence="7">
    <location>
        <begin position="227"/>
        <end position="326"/>
    </location>
</feature>
<dbReference type="InterPro" id="IPR050204">
    <property type="entry name" value="AraC_XylS_family_regulators"/>
</dbReference>
<dbReference type="InterPro" id="IPR018062">
    <property type="entry name" value="HTH_AraC-typ_CS"/>
</dbReference>
<reference evidence="8 9" key="1">
    <citation type="submission" date="2016-11" db="EMBL/GenBank/DDBJ databases">
        <authorList>
            <person name="Jaros S."/>
            <person name="Januszkiewicz K."/>
            <person name="Wedrychowicz H."/>
        </authorList>
    </citation>
    <scope>NUCLEOTIDE SEQUENCE [LARGE SCALE GENOMIC DNA]</scope>
    <source>
        <strain evidence="8 9">LMG 26898</strain>
    </source>
</reference>
<dbReference type="SMART" id="SM00342">
    <property type="entry name" value="HTH_ARAC"/>
    <property type="match status" value="1"/>
</dbReference>
<dbReference type="PANTHER" id="PTHR46796">
    <property type="entry name" value="HTH-TYPE TRANSCRIPTIONAL ACTIVATOR RHAS-RELATED"/>
    <property type="match status" value="1"/>
</dbReference>
<evidence type="ECO:0000256" key="1">
    <source>
        <dbReference type="ARBA" id="ARBA00004496"/>
    </source>
</evidence>
<dbReference type="PRINTS" id="PR00032">
    <property type="entry name" value="HTHARAC"/>
</dbReference>
<dbReference type="GO" id="GO:0009893">
    <property type="term" value="P:positive regulation of metabolic process"/>
    <property type="evidence" value="ECO:0007669"/>
    <property type="project" value="UniProtKB-ARBA"/>
</dbReference>
<dbReference type="STRING" id="1190415.SAMN05216593_113137"/>
<evidence type="ECO:0000313" key="8">
    <source>
        <dbReference type="EMBL" id="SHN21101.1"/>
    </source>
</evidence>
<keyword evidence="3" id="KW-0238">DNA-binding</keyword>
<dbReference type="AlphaFoldDB" id="A0A1M7PUJ1"/>
<accession>A0A1M7PUJ1</accession>
<comment type="subcellular location">
    <subcellularLocation>
        <location evidence="1">Cytoplasm</location>
    </subcellularLocation>
</comment>
<dbReference type="EMBL" id="FRDA01000013">
    <property type="protein sequence ID" value="SHN21101.1"/>
    <property type="molecule type" value="Genomic_DNA"/>
</dbReference>
<dbReference type="OrthoDB" id="2547276at2"/>
<dbReference type="Pfam" id="PF12833">
    <property type="entry name" value="HTH_18"/>
    <property type="match status" value="1"/>
</dbReference>
<dbReference type="Pfam" id="PF14525">
    <property type="entry name" value="AraC_binding_2"/>
    <property type="match status" value="1"/>
</dbReference>
<sequence length="329" mass="36949">MIGCLKKESVTVDRVPFIFDTASVGYERAFDYWSEAVTAHFSPTQNTMTLPRTAFYGRMEILPVGLLNVSHLKTSAMRNVRDLWSLRNIPNDDFFVMAVDGGAGGKLSQLGRDVFLGPGDLMIYDSAREFSFEFLGETDVYLAQVPRRHLEARIRNPESLIARAISHKDPLGCMLLTMVKSFMQLDHGFNPHNLTSLSKSFVDMLASSLECSLINSELSNAHSNLLEKAKNIISRSLEDPDFDVNQLAYSLGSSPRTICRVFAAEGTTATKYIWQNRLILARDLISEGNIKQVSQIALRCGFNDFSHFSRSFKKEFNTTPKQLLNSRLA</sequence>
<dbReference type="GO" id="GO:0043565">
    <property type="term" value="F:sequence-specific DNA binding"/>
    <property type="evidence" value="ECO:0007669"/>
    <property type="project" value="InterPro"/>
</dbReference>
<name>A0A1M7PUJ1_9PSED</name>
<dbReference type="GO" id="GO:0003700">
    <property type="term" value="F:DNA-binding transcription factor activity"/>
    <property type="evidence" value="ECO:0007669"/>
    <property type="project" value="InterPro"/>
</dbReference>
<dbReference type="SUPFAM" id="SSF46689">
    <property type="entry name" value="Homeodomain-like"/>
    <property type="match status" value="1"/>
</dbReference>
<dbReference type="InterPro" id="IPR018060">
    <property type="entry name" value="HTH_AraC"/>
</dbReference>
<dbReference type="Gene3D" id="1.10.10.60">
    <property type="entry name" value="Homeodomain-like"/>
    <property type="match status" value="1"/>
</dbReference>
<keyword evidence="5" id="KW-0804">Transcription</keyword>
<dbReference type="PROSITE" id="PS00041">
    <property type="entry name" value="HTH_ARAC_FAMILY_1"/>
    <property type="match status" value="1"/>
</dbReference>
<evidence type="ECO:0000256" key="4">
    <source>
        <dbReference type="ARBA" id="ARBA00023159"/>
    </source>
</evidence>
<evidence type="ECO:0000313" key="9">
    <source>
        <dbReference type="Proteomes" id="UP000183983"/>
    </source>
</evidence>
<protein>
    <submittedName>
        <fullName evidence="8">AraC-binding-like domain-containing protein</fullName>
    </submittedName>
</protein>
<keyword evidence="4" id="KW-0010">Activator</keyword>
<comment type="function">
    <text evidence="6">Regulatory protein of the TOL plasmid xyl operons. XylS activates the xylXYZLTEGFJQKIH operon required for the degradation of toluene, m-xylene and p-xylene.</text>
</comment>
<dbReference type="GO" id="GO:0005737">
    <property type="term" value="C:cytoplasm"/>
    <property type="evidence" value="ECO:0007669"/>
    <property type="project" value="UniProtKB-SubCell"/>
</dbReference>
<dbReference type="Proteomes" id="UP000183983">
    <property type="component" value="Unassembled WGS sequence"/>
</dbReference>
<dbReference type="InterPro" id="IPR020449">
    <property type="entry name" value="Tscrpt_reg_AraC-type_HTH"/>
</dbReference>
<dbReference type="PANTHER" id="PTHR46796:SF6">
    <property type="entry name" value="ARAC SUBFAMILY"/>
    <property type="match status" value="1"/>
</dbReference>
<dbReference type="InterPro" id="IPR035418">
    <property type="entry name" value="AraC-bd_2"/>
</dbReference>
<proteinExistence type="predicted"/>